<dbReference type="AlphaFoldDB" id="A0A3Q9GLB4"/>
<gene>
    <name evidence="2" type="ORF">EBQ10_09810</name>
</gene>
<proteinExistence type="predicted"/>
<keyword evidence="1" id="KW-0472">Membrane</keyword>
<name>A0A3Q9GLB4_9ACTO</name>
<dbReference type="Proteomes" id="UP000275951">
    <property type="component" value="Chromosome"/>
</dbReference>
<organism evidence="2 3">
    <name type="scientific">Trueperella pyogenes</name>
    <dbReference type="NCBI Taxonomy" id="1661"/>
    <lineage>
        <taxon>Bacteria</taxon>
        <taxon>Bacillati</taxon>
        <taxon>Actinomycetota</taxon>
        <taxon>Actinomycetes</taxon>
        <taxon>Actinomycetales</taxon>
        <taxon>Actinomycetaceae</taxon>
        <taxon>Trueperella</taxon>
    </lineage>
</organism>
<reference evidence="2 3" key="1">
    <citation type="submission" date="2018-11" db="EMBL/GenBank/DDBJ databases">
        <title>Multidrug-resistant genes are associated with an 42-kb island TGI1 carrying a complex class 1 integron in a Trueperella pyogenes.</title>
        <authorList>
            <person name="Dong W."/>
        </authorList>
    </citation>
    <scope>NUCLEOTIDE SEQUENCE [LARGE SCALE GENOMIC DNA]</scope>
    <source>
        <strain evidence="2 3">TP4</strain>
    </source>
</reference>
<sequence>MFLMRFLDIIQFFAALAAVTLIILSFFFEGDLLYHGLRALLMYYIIDSYICRTKVPGSYLCSDRK</sequence>
<accession>A0A3Q9GLB4</accession>
<evidence type="ECO:0000256" key="1">
    <source>
        <dbReference type="SAM" id="Phobius"/>
    </source>
</evidence>
<protein>
    <submittedName>
        <fullName evidence="2">Uncharacterized protein</fullName>
    </submittedName>
</protein>
<evidence type="ECO:0000313" key="3">
    <source>
        <dbReference type="Proteomes" id="UP000275951"/>
    </source>
</evidence>
<feature type="transmembrane region" description="Helical" evidence="1">
    <location>
        <begin position="6"/>
        <end position="28"/>
    </location>
</feature>
<dbReference type="EMBL" id="CP033905">
    <property type="protein sequence ID" value="AZR07548.1"/>
    <property type="molecule type" value="Genomic_DNA"/>
</dbReference>
<evidence type="ECO:0000313" key="2">
    <source>
        <dbReference type="EMBL" id="AZR07548.1"/>
    </source>
</evidence>
<keyword evidence="1" id="KW-0812">Transmembrane</keyword>
<keyword evidence="1" id="KW-1133">Transmembrane helix</keyword>